<name>A0AAD9MQS9_9ANNE</name>
<reference evidence="1" key="1">
    <citation type="journal article" date="2023" name="Mol. Biol. Evol.">
        <title>Third-Generation Sequencing Reveals the Adaptive Role of the Epigenome in Three Deep-Sea Polychaetes.</title>
        <authorList>
            <person name="Perez M."/>
            <person name="Aroh O."/>
            <person name="Sun Y."/>
            <person name="Lan Y."/>
            <person name="Juniper S.K."/>
            <person name="Young C.R."/>
            <person name="Angers B."/>
            <person name="Qian P.Y."/>
        </authorList>
    </citation>
    <scope>NUCLEOTIDE SEQUENCE</scope>
    <source>
        <strain evidence="1">P08H-3</strain>
    </source>
</reference>
<gene>
    <name evidence="1" type="ORF">LSH36_944g00007</name>
</gene>
<evidence type="ECO:0000313" key="1">
    <source>
        <dbReference type="EMBL" id="KAK2142522.1"/>
    </source>
</evidence>
<evidence type="ECO:0000313" key="2">
    <source>
        <dbReference type="Proteomes" id="UP001208570"/>
    </source>
</evidence>
<organism evidence="1 2">
    <name type="scientific">Paralvinella palmiformis</name>
    <dbReference type="NCBI Taxonomy" id="53620"/>
    <lineage>
        <taxon>Eukaryota</taxon>
        <taxon>Metazoa</taxon>
        <taxon>Spiralia</taxon>
        <taxon>Lophotrochozoa</taxon>
        <taxon>Annelida</taxon>
        <taxon>Polychaeta</taxon>
        <taxon>Sedentaria</taxon>
        <taxon>Canalipalpata</taxon>
        <taxon>Terebellida</taxon>
        <taxon>Terebelliformia</taxon>
        <taxon>Alvinellidae</taxon>
        <taxon>Paralvinella</taxon>
    </lineage>
</organism>
<keyword evidence="2" id="KW-1185">Reference proteome</keyword>
<accession>A0AAD9MQS9</accession>
<proteinExistence type="predicted"/>
<comment type="caution">
    <text evidence="1">The sequence shown here is derived from an EMBL/GenBank/DDBJ whole genome shotgun (WGS) entry which is preliminary data.</text>
</comment>
<dbReference type="AlphaFoldDB" id="A0AAD9MQS9"/>
<dbReference type="Proteomes" id="UP001208570">
    <property type="component" value="Unassembled WGS sequence"/>
</dbReference>
<dbReference type="EMBL" id="JAODUP010000944">
    <property type="protein sequence ID" value="KAK2142522.1"/>
    <property type="molecule type" value="Genomic_DNA"/>
</dbReference>
<protein>
    <submittedName>
        <fullName evidence="1">Uncharacterized protein</fullName>
    </submittedName>
</protein>
<sequence length="61" mass="7283">MHSDYFSLDYLGIVESFCFESEHRIRLPEYHNSINLSRYAIDGHNVGVVLFIKESLSYKRW</sequence>